<dbReference type="EMBL" id="CP046455">
    <property type="protein sequence ID" value="QGU07777.1"/>
    <property type="molecule type" value="Genomic_DNA"/>
</dbReference>
<name>A0A6B8W779_9CORY</name>
<dbReference type="KEGG" id="cok:COCCU_09265"/>
<keyword evidence="3" id="KW-1185">Reference proteome</keyword>
<reference evidence="2 3" key="1">
    <citation type="submission" date="2019-11" db="EMBL/GenBank/DDBJ databases">
        <title>Complete genome sequence of Corynebacterium kalinowskii 1959, a novel Corynebacterium species isolated from soil of a small paddock in Vilsendorf, Germany.</title>
        <authorList>
            <person name="Schaffert L."/>
            <person name="Ruwe M."/>
            <person name="Milse J."/>
            <person name="Hanuschka K."/>
            <person name="Ortseifen V."/>
            <person name="Droste J."/>
            <person name="Brandt D."/>
            <person name="Schlueter L."/>
            <person name="Kutter Y."/>
            <person name="Vinke S."/>
            <person name="Viehoefer P."/>
            <person name="Jacob L."/>
            <person name="Luebke N.-C."/>
            <person name="Schulte-Berndt E."/>
            <person name="Hain C."/>
            <person name="Linder M."/>
            <person name="Schmidt P."/>
            <person name="Wollenschlaeger L."/>
            <person name="Luttermann T."/>
            <person name="Thieme E."/>
            <person name="Hassa J."/>
            <person name="Haak M."/>
            <person name="Wittchen M."/>
            <person name="Mentz A."/>
            <person name="Persicke M."/>
            <person name="Busche T."/>
            <person name="Ruckert C."/>
        </authorList>
    </citation>
    <scope>NUCLEOTIDE SEQUENCE [LARGE SCALE GENOMIC DNA]</scope>
    <source>
        <strain evidence="2 3">2039</strain>
    </source>
</reference>
<accession>A0A6B8W779</accession>
<feature type="region of interest" description="Disordered" evidence="1">
    <location>
        <begin position="1"/>
        <end position="32"/>
    </location>
</feature>
<dbReference type="AlphaFoldDB" id="A0A6B8W779"/>
<evidence type="ECO:0000256" key="1">
    <source>
        <dbReference type="SAM" id="MobiDB-lite"/>
    </source>
</evidence>
<gene>
    <name evidence="2" type="ORF">COCCU_09265</name>
</gene>
<feature type="compositionally biased region" description="Gly residues" evidence="1">
    <location>
        <begin position="23"/>
        <end position="32"/>
    </location>
</feature>
<sequence length="32" mass="3077">MPEGGAHGFHTVGPAFISLTTPGGPGQREGGG</sequence>
<evidence type="ECO:0000313" key="2">
    <source>
        <dbReference type="EMBL" id="QGU07777.1"/>
    </source>
</evidence>
<proteinExistence type="predicted"/>
<dbReference type="Proteomes" id="UP000424462">
    <property type="component" value="Chromosome"/>
</dbReference>
<protein>
    <submittedName>
        <fullName evidence="2">Uncharacterized protein</fullName>
    </submittedName>
</protein>
<organism evidence="2 3">
    <name type="scientific">Corynebacterium occultum</name>
    <dbReference type="NCBI Taxonomy" id="2675219"/>
    <lineage>
        <taxon>Bacteria</taxon>
        <taxon>Bacillati</taxon>
        <taxon>Actinomycetota</taxon>
        <taxon>Actinomycetes</taxon>
        <taxon>Mycobacteriales</taxon>
        <taxon>Corynebacteriaceae</taxon>
        <taxon>Corynebacterium</taxon>
    </lineage>
</organism>
<evidence type="ECO:0000313" key="3">
    <source>
        <dbReference type="Proteomes" id="UP000424462"/>
    </source>
</evidence>